<dbReference type="KEGG" id="vg:24366608"/>
<reference evidence="1 2" key="1">
    <citation type="journal article" date="2015" name="Genome Announc.">
        <title>Genome Sequence of Salmonella enterica Phage Det7.</title>
        <authorList>
            <person name="Casjens S.R."/>
            <person name="Jacobs-Sera D."/>
            <person name="Hatfull G.F."/>
            <person name="Hendrix R.W."/>
        </authorList>
    </citation>
    <scope>NUCLEOTIDE SEQUENCE [LARGE SCALE GENOMIC DNA]</scope>
</reference>
<proteinExistence type="predicted"/>
<protein>
    <recommendedName>
        <fullName evidence="3">Sigma factor involved in late transcription</fullName>
    </recommendedName>
</protein>
<keyword evidence="2" id="KW-1185">Reference proteome</keyword>
<name>A0A0C5PV27_9CAUD</name>
<dbReference type="RefSeq" id="YP_009140240.1">
    <property type="nucleotide sequence ID" value="NC_027119.1"/>
</dbReference>
<evidence type="ECO:0000313" key="1">
    <source>
        <dbReference type="EMBL" id="AJQ20882.1"/>
    </source>
</evidence>
<sequence length="268" mass="31272">MRIITMGMNFVDRGDNVTKYFTDEDNDRVVGILRDWIPARKKALAEGTPLPRIPNYVAMNVQMIIKNMSMRYNYRDYPYREDMVSEAVVNILRYLHTFDVSHIGKKGKINFFSWVTMCADRSFAKKLTSEEEHNYIKLRSFEEAGGFAALSDDPDFQQQTFVDSTGITMDFRERIGNFETKKEAQREKERQKQIAIKEEEKNKKIPRGILQCLTKSENTITADAEDNSDYDFGSTQFNLEDEICSMEPDWEEAKKRALEREQQNNGDC</sequence>
<evidence type="ECO:0008006" key="3">
    <source>
        <dbReference type="Google" id="ProtNLM"/>
    </source>
</evidence>
<accession>A0A0C5PV27</accession>
<dbReference type="EMBL" id="KP797973">
    <property type="protein sequence ID" value="AJQ20882.1"/>
    <property type="molecule type" value="Genomic_DNA"/>
</dbReference>
<organism evidence="1 2">
    <name type="scientific">Salmonella phage Det7</name>
    <dbReference type="NCBI Taxonomy" id="454798"/>
    <lineage>
        <taxon>Viruses</taxon>
        <taxon>Duplodnaviria</taxon>
        <taxon>Heunggongvirae</taxon>
        <taxon>Uroviricota</taxon>
        <taxon>Caudoviricetes</taxon>
        <taxon>Pantevenvirales</taxon>
        <taxon>Ackermannviridae</taxon>
        <taxon>Cvivirinae</taxon>
        <taxon>Kuttervirus</taxon>
        <taxon>Kuttervirus Det7</taxon>
    </lineage>
</organism>
<dbReference type="GeneID" id="24366608"/>
<dbReference type="Proteomes" id="UP000032405">
    <property type="component" value="Segment"/>
</dbReference>
<evidence type="ECO:0000313" key="2">
    <source>
        <dbReference type="Proteomes" id="UP000032405"/>
    </source>
</evidence>
<gene>
    <name evidence="1" type="primary">63</name>
    <name evidence="1" type="ORF">DET7_63</name>
</gene>